<feature type="transmembrane region" description="Helical" evidence="6">
    <location>
        <begin position="208"/>
        <end position="240"/>
    </location>
</feature>
<dbReference type="OrthoDB" id="9808135at2"/>
<dbReference type="GO" id="GO:0005886">
    <property type="term" value="C:plasma membrane"/>
    <property type="evidence" value="ECO:0007669"/>
    <property type="project" value="UniProtKB-SubCell"/>
</dbReference>
<feature type="transmembrane region" description="Helical" evidence="6">
    <location>
        <begin position="182"/>
        <end position="201"/>
    </location>
</feature>
<organism evidence="7 8">
    <name type="scientific">Hyphomicrobium denitrificans (strain ATCC 51888 / DSM 1869 / NCIMB 11706 / TK 0415)</name>
    <dbReference type="NCBI Taxonomy" id="582899"/>
    <lineage>
        <taxon>Bacteria</taxon>
        <taxon>Pseudomonadati</taxon>
        <taxon>Pseudomonadota</taxon>
        <taxon>Alphaproteobacteria</taxon>
        <taxon>Hyphomicrobiales</taxon>
        <taxon>Hyphomicrobiaceae</taxon>
        <taxon>Hyphomicrobium</taxon>
    </lineage>
</organism>
<dbReference type="InterPro" id="IPR023171">
    <property type="entry name" value="Na/H_antiporter_dom_sf"/>
</dbReference>
<evidence type="ECO:0000313" key="8">
    <source>
        <dbReference type="Proteomes" id="UP000002033"/>
    </source>
</evidence>
<keyword evidence="6" id="KW-0997">Cell inner membrane</keyword>
<feature type="transmembrane region" description="Helical" evidence="6">
    <location>
        <begin position="363"/>
        <end position="380"/>
    </location>
</feature>
<keyword evidence="2 6" id="KW-1003">Cell membrane</keyword>
<gene>
    <name evidence="6" type="primary">nhaA</name>
    <name evidence="7" type="ordered locus">Hden_3245</name>
</gene>
<feature type="transmembrane region" description="Helical" evidence="6">
    <location>
        <begin position="60"/>
        <end position="78"/>
    </location>
</feature>
<comment type="subcellular location">
    <subcellularLocation>
        <location evidence="1 6">Cell inner membrane</location>
        <topology evidence="1 6">Multi-pass membrane protein</topology>
    </subcellularLocation>
</comment>
<evidence type="ECO:0000256" key="5">
    <source>
        <dbReference type="ARBA" id="ARBA00023136"/>
    </source>
</evidence>
<dbReference type="PANTHER" id="PTHR30341">
    <property type="entry name" value="SODIUM ION/PROTON ANTIPORTER NHAA-RELATED"/>
    <property type="match status" value="1"/>
</dbReference>
<feature type="transmembrane region" description="Helical" evidence="6">
    <location>
        <begin position="122"/>
        <end position="145"/>
    </location>
</feature>
<evidence type="ECO:0000256" key="6">
    <source>
        <dbReference type="HAMAP-Rule" id="MF_01844"/>
    </source>
</evidence>
<feature type="transmembrane region" description="Helical" evidence="6">
    <location>
        <begin position="157"/>
        <end position="176"/>
    </location>
</feature>
<keyword evidence="6" id="KW-0739">Sodium transport</keyword>
<keyword evidence="5 6" id="KW-0472">Membrane</keyword>
<name>D8JWT0_HYPDA</name>
<dbReference type="GO" id="GO:0015385">
    <property type="term" value="F:sodium:proton antiporter activity"/>
    <property type="evidence" value="ECO:0007669"/>
    <property type="project" value="UniProtKB-UniRule"/>
</dbReference>
<comment type="catalytic activity">
    <reaction evidence="6">
        <text>Na(+)(in) + 2 H(+)(out) = Na(+)(out) + 2 H(+)(in)</text>
        <dbReference type="Rhea" id="RHEA:29251"/>
        <dbReference type="ChEBI" id="CHEBI:15378"/>
        <dbReference type="ChEBI" id="CHEBI:29101"/>
    </reaction>
</comment>
<dbReference type="HOGENOM" id="CLU_015803_1_0_5"/>
<dbReference type="NCBIfam" id="NF007111">
    <property type="entry name" value="PRK09560.1"/>
    <property type="match status" value="1"/>
</dbReference>
<evidence type="ECO:0000256" key="2">
    <source>
        <dbReference type="ARBA" id="ARBA00022475"/>
    </source>
</evidence>
<feature type="transmembrane region" description="Helical" evidence="6">
    <location>
        <begin position="290"/>
        <end position="310"/>
    </location>
</feature>
<reference evidence="8" key="1">
    <citation type="journal article" date="2011" name="J. Bacteriol.">
        <title>Genome sequences of eight morphologically diverse alphaproteobacteria.</title>
        <authorList>
            <consortium name="US DOE Joint Genome Institute"/>
            <person name="Brown P.J."/>
            <person name="Kysela D.T."/>
            <person name="Buechlein A."/>
            <person name="Hemmerich C."/>
            <person name="Brun Y.V."/>
        </authorList>
    </citation>
    <scope>NUCLEOTIDE SEQUENCE [LARGE SCALE GENOMIC DNA]</scope>
    <source>
        <strain evidence="8">ATCC 51888 / DSM 1869 / NCIB 11706 / TK 0415</strain>
    </source>
</reference>
<dbReference type="Pfam" id="PF06965">
    <property type="entry name" value="Na_H_antiport_1"/>
    <property type="match status" value="1"/>
</dbReference>
<keyword evidence="8" id="KW-1185">Reference proteome</keyword>
<evidence type="ECO:0000313" key="7">
    <source>
        <dbReference type="EMBL" id="ADJ25038.1"/>
    </source>
</evidence>
<dbReference type="InterPro" id="IPR004670">
    <property type="entry name" value="NhaA"/>
</dbReference>
<dbReference type="AlphaFoldDB" id="D8JWT0"/>
<accession>D8JWT0</accession>
<dbReference type="Proteomes" id="UP000002033">
    <property type="component" value="Chromosome"/>
</dbReference>
<evidence type="ECO:0000256" key="4">
    <source>
        <dbReference type="ARBA" id="ARBA00022989"/>
    </source>
</evidence>
<dbReference type="HAMAP" id="MF_01844">
    <property type="entry name" value="NhaA"/>
    <property type="match status" value="1"/>
</dbReference>
<feature type="transmembrane region" description="Helical" evidence="6">
    <location>
        <begin position="94"/>
        <end position="116"/>
    </location>
</feature>
<dbReference type="PANTHER" id="PTHR30341:SF0">
    <property type="entry name" value="NA(+)_H(+) ANTIPORTER NHAA"/>
    <property type="match status" value="1"/>
</dbReference>
<dbReference type="GO" id="GO:0006885">
    <property type="term" value="P:regulation of pH"/>
    <property type="evidence" value="ECO:0007669"/>
    <property type="project" value="UniProtKB-UniRule"/>
</dbReference>
<evidence type="ECO:0000256" key="1">
    <source>
        <dbReference type="ARBA" id="ARBA00004429"/>
    </source>
</evidence>
<proteinExistence type="inferred from homology"/>
<dbReference type="RefSeq" id="WP_013217197.1">
    <property type="nucleotide sequence ID" value="NC_014313.1"/>
</dbReference>
<keyword evidence="6" id="KW-0050">Antiport</keyword>
<dbReference type="KEGG" id="hdn:Hden_3245"/>
<dbReference type="EMBL" id="CP002083">
    <property type="protein sequence ID" value="ADJ25038.1"/>
    <property type="molecule type" value="Genomic_DNA"/>
</dbReference>
<keyword evidence="6" id="KW-0813">Transport</keyword>
<evidence type="ECO:0000256" key="3">
    <source>
        <dbReference type="ARBA" id="ARBA00022692"/>
    </source>
</evidence>
<dbReference type="STRING" id="582899.Hden_3245"/>
<dbReference type="Gene3D" id="1.20.1530.10">
    <property type="entry name" value="Na+/H+ antiporter like domain"/>
    <property type="match status" value="1"/>
</dbReference>
<keyword evidence="4 6" id="KW-1133">Transmembrane helix</keyword>
<protein>
    <recommendedName>
        <fullName evidence="6">Na(+)/H(+) antiporter NhaA</fullName>
    </recommendedName>
    <alternativeName>
        <fullName evidence="6">Sodium/proton antiporter NhaA</fullName>
    </alternativeName>
</protein>
<keyword evidence="6" id="KW-0915">Sodium</keyword>
<keyword evidence="6" id="KW-0406">Ion transport</keyword>
<dbReference type="eggNOG" id="COG3004">
    <property type="taxonomic scope" value="Bacteria"/>
</dbReference>
<sequence length="397" mass="41258" precursor="true">MKPETTTTGVSREAAAGLALLGAAVLALIIANSSYADAYDRALALPLAVGIAPFALSKSLLHWINDALMVIFFFVVGLEIKREMLRGALSNRKAALLPVIAALGGMIVPALIYAAINWNNNIALRGWAIPAATDIAFAVGVLALLGSRVPQSLKVFLLALAIIDDLGAILIIAFFYTGDLSLSALALAFAGVAGLVLLNRYGVMRMWAYALVGAFVWLCVLKSGVHATLAGVVTALAVPLTDGRGREGPLEATEHRLGPWVSFLILPIFALANAGVSFAAISLRDFTSPISLGIALGLLIGKPLGIYSFAKAAMTSGLGARPDGATEMQLFGTAILGGIGFTMSLFIGMLAFPDAQVNGHVKLGVLSGSLMSAILGYSVLLRTNTRLRKGATLRGGS</sequence>
<keyword evidence="3 6" id="KW-0812">Transmembrane</keyword>
<comment type="similarity">
    <text evidence="6">Belongs to the NhaA Na(+)/H(+) (TC 2.A.33) antiporter family.</text>
</comment>
<comment type="function">
    <text evidence="6">Na(+)/H(+) antiporter that extrudes sodium in exchange for external protons.</text>
</comment>
<feature type="transmembrane region" description="Helical" evidence="6">
    <location>
        <begin position="330"/>
        <end position="351"/>
    </location>
</feature>
<dbReference type="NCBIfam" id="TIGR00773">
    <property type="entry name" value="NhaA"/>
    <property type="match status" value="1"/>
</dbReference>
<feature type="transmembrane region" description="Helical" evidence="6">
    <location>
        <begin position="260"/>
        <end position="283"/>
    </location>
</feature>
<dbReference type="NCBIfam" id="NF007112">
    <property type="entry name" value="PRK09561.1"/>
    <property type="match status" value="1"/>
</dbReference>